<dbReference type="PANTHER" id="PTHR24291">
    <property type="entry name" value="CYTOCHROME P450 FAMILY 4"/>
    <property type="match status" value="1"/>
</dbReference>
<dbReference type="AlphaFoldDB" id="A0A1I1K0A2"/>
<dbReference type="PRINTS" id="PR00463">
    <property type="entry name" value="EP450I"/>
</dbReference>
<protein>
    <submittedName>
        <fullName evidence="9">Pentalenene oxygenase</fullName>
    </submittedName>
</protein>
<dbReference type="GO" id="GO:0020037">
    <property type="term" value="F:heme binding"/>
    <property type="evidence" value="ECO:0007669"/>
    <property type="project" value="InterPro"/>
</dbReference>
<evidence type="ECO:0000256" key="4">
    <source>
        <dbReference type="ARBA" id="ARBA00023002"/>
    </source>
</evidence>
<dbReference type="OrthoDB" id="4746309at2"/>
<feature type="region of interest" description="Disordered" evidence="8">
    <location>
        <begin position="457"/>
        <end position="476"/>
    </location>
</feature>
<dbReference type="InterPro" id="IPR001128">
    <property type="entry name" value="Cyt_P450"/>
</dbReference>
<dbReference type="Proteomes" id="UP000199207">
    <property type="component" value="Unassembled WGS sequence"/>
</dbReference>
<reference evidence="9 10" key="1">
    <citation type="submission" date="2016-10" db="EMBL/GenBank/DDBJ databases">
        <authorList>
            <person name="de Groot N.N."/>
        </authorList>
    </citation>
    <scope>NUCLEOTIDE SEQUENCE [LARGE SCALE GENOMIC DNA]</scope>
    <source>
        <strain evidence="9 10">CGMCC 4.5739</strain>
    </source>
</reference>
<gene>
    <name evidence="9" type="ORF">SAMN05421773_10430</name>
</gene>
<dbReference type="Gene3D" id="1.10.630.10">
    <property type="entry name" value="Cytochrome P450"/>
    <property type="match status" value="1"/>
</dbReference>
<evidence type="ECO:0000256" key="5">
    <source>
        <dbReference type="ARBA" id="ARBA00023004"/>
    </source>
</evidence>
<dbReference type="STRING" id="910347.SAMN05421773_10430"/>
<dbReference type="Pfam" id="PF00067">
    <property type="entry name" value="p450"/>
    <property type="match status" value="1"/>
</dbReference>
<evidence type="ECO:0000313" key="9">
    <source>
        <dbReference type="EMBL" id="SFC54166.1"/>
    </source>
</evidence>
<dbReference type="EMBL" id="FOLM01000004">
    <property type="protein sequence ID" value="SFC54166.1"/>
    <property type="molecule type" value="Genomic_DNA"/>
</dbReference>
<dbReference type="GO" id="GO:0004497">
    <property type="term" value="F:monooxygenase activity"/>
    <property type="evidence" value="ECO:0007669"/>
    <property type="project" value="UniProtKB-KW"/>
</dbReference>
<dbReference type="InterPro" id="IPR002401">
    <property type="entry name" value="Cyt_P450_E_grp-I"/>
</dbReference>
<comment type="cofactor">
    <cofactor evidence="7">
        <name>heme</name>
        <dbReference type="ChEBI" id="CHEBI:30413"/>
    </cofactor>
</comment>
<name>A0A1I1K0A2_9ACTN</name>
<dbReference type="CDD" id="cd11049">
    <property type="entry name" value="CYP170A1-like"/>
    <property type="match status" value="1"/>
</dbReference>
<dbReference type="RefSeq" id="WP_093838324.1">
    <property type="nucleotide sequence ID" value="NZ_FOLM01000004.1"/>
</dbReference>
<comment type="similarity">
    <text evidence="1">Belongs to the cytochrome P450 family.</text>
</comment>
<evidence type="ECO:0000256" key="3">
    <source>
        <dbReference type="ARBA" id="ARBA00022723"/>
    </source>
</evidence>
<organism evidence="9 10">
    <name type="scientific">Streptomyces aidingensis</name>
    <dbReference type="NCBI Taxonomy" id="910347"/>
    <lineage>
        <taxon>Bacteria</taxon>
        <taxon>Bacillati</taxon>
        <taxon>Actinomycetota</taxon>
        <taxon>Actinomycetes</taxon>
        <taxon>Kitasatosporales</taxon>
        <taxon>Streptomycetaceae</taxon>
        <taxon>Streptomyces</taxon>
    </lineage>
</organism>
<evidence type="ECO:0000256" key="2">
    <source>
        <dbReference type="ARBA" id="ARBA00022617"/>
    </source>
</evidence>
<feature type="binding site" description="axial binding residue" evidence="7">
    <location>
        <position position="400"/>
    </location>
    <ligand>
        <name>heme</name>
        <dbReference type="ChEBI" id="CHEBI:30413"/>
    </ligand>
    <ligandPart>
        <name>Fe</name>
        <dbReference type="ChEBI" id="CHEBI:18248"/>
    </ligandPart>
</feature>
<dbReference type="PRINTS" id="PR00385">
    <property type="entry name" value="P450"/>
</dbReference>
<keyword evidence="2 7" id="KW-0349">Heme</keyword>
<proteinExistence type="inferred from homology"/>
<evidence type="ECO:0000256" key="8">
    <source>
        <dbReference type="SAM" id="MobiDB-lite"/>
    </source>
</evidence>
<keyword evidence="10" id="KW-1185">Reference proteome</keyword>
<keyword evidence="4" id="KW-0560">Oxidoreductase</keyword>
<dbReference type="InterPro" id="IPR050196">
    <property type="entry name" value="Cytochrome_P450_Monoox"/>
</dbReference>
<evidence type="ECO:0000256" key="1">
    <source>
        <dbReference type="ARBA" id="ARBA00010617"/>
    </source>
</evidence>
<dbReference type="GO" id="GO:0016705">
    <property type="term" value="F:oxidoreductase activity, acting on paired donors, with incorporation or reduction of molecular oxygen"/>
    <property type="evidence" value="ECO:0007669"/>
    <property type="project" value="InterPro"/>
</dbReference>
<dbReference type="GO" id="GO:0005506">
    <property type="term" value="F:iron ion binding"/>
    <property type="evidence" value="ECO:0007669"/>
    <property type="project" value="InterPro"/>
</dbReference>
<sequence>MTTISSPPRTASYAVAPGALPLLGHALPLARRPLDFLTGLPRYGDLVEVRLGRRPALMVCHPELIKRVLLEPRTFDKGGPLFDKAEELVGSGLFAATFEPHRRQRRMMQPGFHKSRMPGYAAVMRQEIAALLDGWADGQHRDIRHEMHTVTLRIASRTMFTNPVSGHAAAEVQECMPIINRGVYKRMVAPTPLLEKLPTRENREFALAHERMRRVVDETIEQYRSAGIDHGDLMSILIGAVDEDSGQGLSEEEIHKQVMTLLAGGMETTANAICSALHLITGHPEVERRLCAELDEVLGGRPPAFEDLPRLRYLHRALHETLRIRPPVWLLTRLTTCDTELGGHPVPRDTIVLLSPYLLHHNPELFARPETFDPDRWLPERVDDITEAAMQPFIMGNRKCIGDKFALNEAMIVIAAVLSRWSLRMVPGAKRVSLPEATLGPGPLPMVLHRRAAPAPALAPAPSAPAGACPYQGGRS</sequence>
<dbReference type="InterPro" id="IPR036396">
    <property type="entry name" value="Cyt_P450_sf"/>
</dbReference>
<accession>A0A1I1K0A2</accession>
<evidence type="ECO:0000256" key="6">
    <source>
        <dbReference type="ARBA" id="ARBA00023033"/>
    </source>
</evidence>
<keyword evidence="3 7" id="KW-0479">Metal-binding</keyword>
<keyword evidence="5 7" id="KW-0408">Iron</keyword>
<keyword evidence="6" id="KW-0503">Monooxygenase</keyword>
<evidence type="ECO:0000313" key="10">
    <source>
        <dbReference type="Proteomes" id="UP000199207"/>
    </source>
</evidence>
<dbReference type="PANTHER" id="PTHR24291:SF50">
    <property type="entry name" value="BIFUNCTIONAL ALBAFLAVENONE MONOOXYGENASE_TERPENE SYNTHASE"/>
    <property type="match status" value="1"/>
</dbReference>
<dbReference type="SUPFAM" id="SSF48264">
    <property type="entry name" value="Cytochrome P450"/>
    <property type="match status" value="1"/>
</dbReference>
<evidence type="ECO:0000256" key="7">
    <source>
        <dbReference type="PIRSR" id="PIRSR602401-1"/>
    </source>
</evidence>